<gene>
    <name evidence="1" type="ORF">BACPLE_03503</name>
</gene>
<protein>
    <submittedName>
        <fullName evidence="1">Uncharacterized protein</fullName>
    </submittedName>
</protein>
<dbReference type="EMBL" id="ABQC02000024">
    <property type="protein sequence ID" value="EDY94059.1"/>
    <property type="molecule type" value="Genomic_DNA"/>
</dbReference>
<dbReference type="Proteomes" id="UP000003452">
    <property type="component" value="Unassembled WGS sequence"/>
</dbReference>
<dbReference type="AlphaFoldDB" id="B5D3A9"/>
<comment type="caution">
    <text evidence="1">The sequence shown here is derived from an EMBL/GenBank/DDBJ whole genome shotgun (WGS) entry which is preliminary data.</text>
</comment>
<proteinExistence type="predicted"/>
<dbReference type="HOGENOM" id="CLU_2822195_0_0_10"/>
<organism evidence="1 2">
    <name type="scientific">Phocaeicola plebeius (strain DSM 17135 / JCM 12973 / CCUG 54634 / M2)</name>
    <name type="common">Bacteroides plebeius</name>
    <dbReference type="NCBI Taxonomy" id="484018"/>
    <lineage>
        <taxon>Bacteria</taxon>
        <taxon>Pseudomonadati</taxon>
        <taxon>Bacteroidota</taxon>
        <taxon>Bacteroidia</taxon>
        <taxon>Bacteroidales</taxon>
        <taxon>Bacteroidaceae</taxon>
        <taxon>Phocaeicola</taxon>
    </lineage>
</organism>
<evidence type="ECO:0000313" key="2">
    <source>
        <dbReference type="Proteomes" id="UP000003452"/>
    </source>
</evidence>
<accession>B5D3A9</accession>
<sequence>MIKRIYKYTSLFFRDFFLLFGMMSMYYMFTETSTKSIIKPCLFYALTVAILNLIRTIFKDKNKKNE</sequence>
<evidence type="ECO:0000313" key="1">
    <source>
        <dbReference type="EMBL" id="EDY94059.1"/>
    </source>
</evidence>
<reference evidence="1 2" key="2">
    <citation type="submission" date="2008-08" db="EMBL/GenBank/DDBJ databases">
        <authorList>
            <person name="Fulton L."/>
            <person name="Clifton S."/>
            <person name="Fulton B."/>
            <person name="Xu J."/>
            <person name="Minx P."/>
            <person name="Pepin K.H."/>
            <person name="Johnson M."/>
            <person name="Thiruvilangam P."/>
            <person name="Bhonagiri V."/>
            <person name="Nash W.E."/>
            <person name="Mardis E.R."/>
            <person name="Wilson R.K."/>
        </authorList>
    </citation>
    <scope>NUCLEOTIDE SEQUENCE [LARGE SCALE GENOMIC DNA]</scope>
    <source>
        <strain evidence="2">DSM 17135 / JCM 12973 / M2</strain>
    </source>
</reference>
<name>B5D3A9_PHOPM</name>
<reference evidence="1 2" key="1">
    <citation type="submission" date="2008-08" db="EMBL/GenBank/DDBJ databases">
        <title>Draft genome sequence of Bacteroides plebeius (DSM 17135).</title>
        <authorList>
            <person name="Sudarsanam P."/>
            <person name="Ley R."/>
            <person name="Guruge J."/>
            <person name="Turnbaugh P.J."/>
            <person name="Mahowald M."/>
            <person name="Liep D."/>
            <person name="Gordon J."/>
        </authorList>
    </citation>
    <scope>NUCLEOTIDE SEQUENCE [LARGE SCALE GENOMIC DNA]</scope>
    <source>
        <strain evidence="2">DSM 17135 / JCM 12973 / M2</strain>
    </source>
</reference>